<evidence type="ECO:0000313" key="4">
    <source>
        <dbReference type="Proteomes" id="UP001153069"/>
    </source>
</evidence>
<feature type="compositionally biased region" description="Basic and acidic residues" evidence="1">
    <location>
        <begin position="325"/>
        <end position="335"/>
    </location>
</feature>
<dbReference type="InterPro" id="IPR041664">
    <property type="entry name" value="AAA_16"/>
</dbReference>
<feature type="domain" description="Orc1-like AAA ATPase" evidence="2">
    <location>
        <begin position="117"/>
        <end position="313"/>
    </location>
</feature>
<dbReference type="AlphaFoldDB" id="A0A9N8DAI6"/>
<dbReference type="SUPFAM" id="SSF52540">
    <property type="entry name" value="P-loop containing nucleoside triphosphate hydrolases"/>
    <property type="match status" value="1"/>
</dbReference>
<comment type="caution">
    <text evidence="3">The sequence shown here is derived from an EMBL/GenBank/DDBJ whole genome shotgun (WGS) entry which is preliminary data.</text>
</comment>
<accession>A0A9N8DAI6</accession>
<feature type="region of interest" description="Disordered" evidence="1">
    <location>
        <begin position="322"/>
        <end position="366"/>
    </location>
</feature>
<dbReference type="OrthoDB" id="44112at2759"/>
<feature type="compositionally biased region" description="Low complexity" evidence="1">
    <location>
        <begin position="346"/>
        <end position="358"/>
    </location>
</feature>
<evidence type="ECO:0000259" key="2">
    <source>
        <dbReference type="Pfam" id="PF13191"/>
    </source>
</evidence>
<feature type="compositionally biased region" description="Low complexity" evidence="1">
    <location>
        <begin position="96"/>
        <end position="112"/>
    </location>
</feature>
<proteinExistence type="predicted"/>
<dbReference type="Proteomes" id="UP001153069">
    <property type="component" value="Unassembled WGS sequence"/>
</dbReference>
<dbReference type="InterPro" id="IPR053159">
    <property type="entry name" value="Hybrid_Histidine_Kinase"/>
</dbReference>
<name>A0A9N8DAI6_9STRA</name>
<protein>
    <submittedName>
        <fullName evidence="3">Protein kinase</fullName>
    </submittedName>
</protein>
<organism evidence="3 4">
    <name type="scientific">Seminavis robusta</name>
    <dbReference type="NCBI Taxonomy" id="568900"/>
    <lineage>
        <taxon>Eukaryota</taxon>
        <taxon>Sar</taxon>
        <taxon>Stramenopiles</taxon>
        <taxon>Ochrophyta</taxon>
        <taxon>Bacillariophyta</taxon>
        <taxon>Bacillariophyceae</taxon>
        <taxon>Bacillariophycidae</taxon>
        <taxon>Naviculales</taxon>
        <taxon>Naviculaceae</taxon>
        <taxon>Seminavis</taxon>
    </lineage>
</organism>
<sequence length="1264" mass="140384">MIAPVDDELLSLRIKSASQKFYGRDKELKSLSNAYQRLCHRHYHRMNGRSAANNEVDTTTTTEAASLEPSVASEGAAAHQVSIHDEPDENVVVPDTTTRGNKNGGTTSTSSSFPPSNGCLAVYITGASGAGKSTLVYKFIEEMESKQGEQDYFENPLTINGKKVEYTPYLPCYFLSGKFDEPSCEGVGSSNPYSAFVEAIGGFCASLIHDQRLPFDDPTLQPIRQAVGSDGKVLVDLVPDLVDILGPQQEPPKSSSKDNALHRLHFIFKNFLKAIGTMRPIVLFIDDIQWVDPASLALIDSILKDPSLEQIMLVGAYRVSQEENGSSRHDRKESFDESTADETYTSSLRSLENNNNSRAPSDRSQQWNTMSMEDITDCNAFMASLKAVKPCLRVIQVQNLSREVIRKYLWDVLDLPAEDVAEVTQVLYRKTRGNIFHMLQSLDEMQRKGILRYVQMCQQWELDIDALGHYASRQKEAPGQRGVVAVLKDKVESLPEQVQRALTVAAFVRSTFDIETLQDLLQGEPGSENGCNHNGSSDPKVMLPGIGLKELIGLLDVAVVQGLLKNMTGSLSYSFSHDKVQEACRALVHEGGRDKLNIWIGKKLVVRAKRLNQEWMLFVASDRLNESFPCDCLDAAELAALNLKVGELAASKKSAFGPASKYLRAGLKCLRFIPEPGTQNGERIESDGSNENHPEGWEPVATPWRCHYDLTLALHRSAGDVEMLLGNHDFGMMLSQEVFQRAKNFEDMLPTYTAVADSFGRLAQHSEALQWNLRALIRLGQFPKRCYALHIMVNLRAVKLAFRRLTDYDILMLQKLTDAKLLATMELLVKMALRAWFCRSKLIFVLCILKALRVTFRHGICGHAAFALAAYGLIITGEMSGDEKQSLRMARLAREVLKETNAKNVESSTTVVVAGFVEAWSIPIHQTLETYEQGMQAGLETGDIEFAYFNSDGKLLHSIVAGRSLGSVEEEVKRVIPELRQHSLETSLATCLALRKLLSLLRGQADPSSAKRSMFGDGEIHSKAHKCADSLEPSKAGQNDHHLVWSYWGQLQLSYYFGDYTEADRAAKMFEIEGGKHNSSYVARGTWLFFTGMIASSLARTTGLGKYERRARKASERTKAIIRRCGLTLLHRHALMEADYLMTKSTACFRGQQERKLPSAAEKLATIEAFDRAIAAAIGAGVTQDIALAHVLAGEFCVHCGDSDEAKKHFLEGRRMFHKWGARAIVDDLTEKRAEFFGQSTELALQDGLAPNSPVFSFALSIDV</sequence>
<keyword evidence="3" id="KW-0808">Transferase</keyword>
<reference evidence="3" key="1">
    <citation type="submission" date="2020-06" db="EMBL/GenBank/DDBJ databases">
        <authorList>
            <consortium name="Plant Systems Biology data submission"/>
        </authorList>
    </citation>
    <scope>NUCLEOTIDE SEQUENCE</scope>
    <source>
        <strain evidence="3">D6</strain>
    </source>
</reference>
<gene>
    <name evidence="3" type="ORF">SEMRO_58_G033660.1</name>
</gene>
<evidence type="ECO:0000256" key="1">
    <source>
        <dbReference type="SAM" id="MobiDB-lite"/>
    </source>
</evidence>
<keyword evidence="3" id="KW-0418">Kinase</keyword>
<dbReference type="EMBL" id="CAICTM010000057">
    <property type="protein sequence ID" value="CAB9499312.1"/>
    <property type="molecule type" value="Genomic_DNA"/>
</dbReference>
<dbReference type="Pfam" id="PF13191">
    <property type="entry name" value="AAA_16"/>
    <property type="match status" value="1"/>
</dbReference>
<dbReference type="InterPro" id="IPR027417">
    <property type="entry name" value="P-loop_NTPase"/>
</dbReference>
<feature type="region of interest" description="Disordered" evidence="1">
    <location>
        <begin position="65"/>
        <end position="112"/>
    </location>
</feature>
<keyword evidence="4" id="KW-1185">Reference proteome</keyword>
<evidence type="ECO:0000313" key="3">
    <source>
        <dbReference type="EMBL" id="CAB9499312.1"/>
    </source>
</evidence>
<dbReference type="GO" id="GO:0016301">
    <property type="term" value="F:kinase activity"/>
    <property type="evidence" value="ECO:0007669"/>
    <property type="project" value="UniProtKB-KW"/>
</dbReference>
<dbReference type="PANTHER" id="PTHR43642">
    <property type="entry name" value="HYBRID SIGNAL TRANSDUCTION HISTIDINE KINASE G"/>
    <property type="match status" value="1"/>
</dbReference>
<dbReference type="PANTHER" id="PTHR43642:SF1">
    <property type="entry name" value="HYBRID SIGNAL TRANSDUCTION HISTIDINE KINASE G"/>
    <property type="match status" value="1"/>
</dbReference>